<dbReference type="Gene3D" id="3.40.50.2300">
    <property type="match status" value="1"/>
</dbReference>
<sequence>MTPTTDRPRAATLLVVDDEPFIADLLRSSLGFAGFDVTTASTGAEALAAAEQRRPDLVVLDVGLPDIDGFEVCRQLRASGQQVAVVFLTARDATHDKILGLTQGGDDYVTKPFALDEVVARIEAVLRRTRSLVPDEAVADSVMSVADLTLDEDRHQVWRAGELVHLSRTEFGLLRYLMINAGRVVSKAQILDHVWSYDFGGDGSIVESYVSYLRKKIDHLDPPLIQTVRGVGYSLRLPAPTGPGPGPRST</sequence>
<proteinExistence type="predicted"/>
<feature type="modified residue" description="4-aspartylphosphate" evidence="2">
    <location>
        <position position="61"/>
    </location>
</feature>
<protein>
    <submittedName>
        <fullName evidence="6">Response regulator transcription factor</fullName>
    </submittedName>
</protein>
<dbReference type="Gene3D" id="1.10.10.10">
    <property type="entry name" value="Winged helix-like DNA-binding domain superfamily/Winged helix DNA-binding domain"/>
    <property type="match status" value="1"/>
</dbReference>
<evidence type="ECO:0000259" key="5">
    <source>
        <dbReference type="PROSITE" id="PS51755"/>
    </source>
</evidence>
<organism evidence="6 7">
    <name type="scientific">Nocardioides renjunii</name>
    <dbReference type="NCBI Taxonomy" id="3095075"/>
    <lineage>
        <taxon>Bacteria</taxon>
        <taxon>Bacillati</taxon>
        <taxon>Actinomycetota</taxon>
        <taxon>Actinomycetes</taxon>
        <taxon>Propionibacteriales</taxon>
        <taxon>Nocardioidaceae</taxon>
        <taxon>Nocardioides</taxon>
    </lineage>
</organism>
<evidence type="ECO:0000313" key="6">
    <source>
        <dbReference type="EMBL" id="MDZ5662291.1"/>
    </source>
</evidence>
<keyword evidence="7" id="KW-1185">Reference proteome</keyword>
<evidence type="ECO:0000256" key="1">
    <source>
        <dbReference type="ARBA" id="ARBA00023125"/>
    </source>
</evidence>
<dbReference type="Pfam" id="PF00486">
    <property type="entry name" value="Trans_reg_C"/>
    <property type="match status" value="1"/>
</dbReference>
<dbReference type="SUPFAM" id="SSF52172">
    <property type="entry name" value="CheY-like"/>
    <property type="match status" value="1"/>
</dbReference>
<dbReference type="Proteomes" id="UP001291999">
    <property type="component" value="Unassembled WGS sequence"/>
</dbReference>
<evidence type="ECO:0000313" key="7">
    <source>
        <dbReference type="Proteomes" id="UP001291999"/>
    </source>
</evidence>
<dbReference type="InterPro" id="IPR001867">
    <property type="entry name" value="OmpR/PhoB-type_DNA-bd"/>
</dbReference>
<keyword evidence="2" id="KW-0597">Phosphoprotein</keyword>
<feature type="domain" description="Response regulatory" evidence="4">
    <location>
        <begin position="12"/>
        <end position="126"/>
    </location>
</feature>
<feature type="DNA-binding region" description="OmpR/PhoB-type" evidence="3">
    <location>
        <begin position="140"/>
        <end position="237"/>
    </location>
</feature>
<name>A0ABU5KBM7_9ACTN</name>
<evidence type="ECO:0000256" key="2">
    <source>
        <dbReference type="PROSITE-ProRule" id="PRU00169"/>
    </source>
</evidence>
<dbReference type="Gene3D" id="6.10.250.690">
    <property type="match status" value="1"/>
</dbReference>
<dbReference type="InterPro" id="IPR011006">
    <property type="entry name" value="CheY-like_superfamily"/>
</dbReference>
<dbReference type="EMBL" id="JAXQPW010000003">
    <property type="protein sequence ID" value="MDZ5662291.1"/>
    <property type="molecule type" value="Genomic_DNA"/>
</dbReference>
<dbReference type="CDD" id="cd00383">
    <property type="entry name" value="trans_reg_C"/>
    <property type="match status" value="1"/>
</dbReference>
<dbReference type="PROSITE" id="PS50110">
    <property type="entry name" value="RESPONSE_REGULATORY"/>
    <property type="match status" value="1"/>
</dbReference>
<feature type="domain" description="OmpR/PhoB-type" evidence="5">
    <location>
        <begin position="140"/>
        <end position="237"/>
    </location>
</feature>
<dbReference type="PROSITE" id="PS51755">
    <property type="entry name" value="OMPR_PHOB"/>
    <property type="match status" value="1"/>
</dbReference>
<reference evidence="6 7" key="1">
    <citation type="submission" date="2023-11" db="EMBL/GenBank/DDBJ databases">
        <title>Novel species in genus Nocardioides.</title>
        <authorList>
            <person name="Zhou H."/>
        </authorList>
    </citation>
    <scope>NUCLEOTIDE SEQUENCE [LARGE SCALE GENOMIC DNA]</scope>
    <source>
        <strain evidence="6 7">S-58</strain>
    </source>
</reference>
<keyword evidence="1 3" id="KW-0238">DNA-binding</keyword>
<dbReference type="SUPFAM" id="SSF46894">
    <property type="entry name" value="C-terminal effector domain of the bipartite response regulators"/>
    <property type="match status" value="1"/>
</dbReference>
<comment type="caution">
    <text evidence="6">The sequence shown here is derived from an EMBL/GenBank/DDBJ whole genome shotgun (WGS) entry which is preliminary data.</text>
</comment>
<dbReference type="Pfam" id="PF00072">
    <property type="entry name" value="Response_reg"/>
    <property type="match status" value="1"/>
</dbReference>
<dbReference type="PANTHER" id="PTHR48111:SF28">
    <property type="entry name" value="TRANSCRIPTIONAL REGULATORY PROTEIN TCRX-RELATED"/>
    <property type="match status" value="1"/>
</dbReference>
<dbReference type="SMART" id="SM00862">
    <property type="entry name" value="Trans_reg_C"/>
    <property type="match status" value="1"/>
</dbReference>
<dbReference type="InterPro" id="IPR039420">
    <property type="entry name" value="WalR-like"/>
</dbReference>
<dbReference type="InterPro" id="IPR001789">
    <property type="entry name" value="Sig_transdc_resp-reg_receiver"/>
</dbReference>
<dbReference type="SMART" id="SM00448">
    <property type="entry name" value="REC"/>
    <property type="match status" value="1"/>
</dbReference>
<dbReference type="InterPro" id="IPR036388">
    <property type="entry name" value="WH-like_DNA-bd_sf"/>
</dbReference>
<dbReference type="PANTHER" id="PTHR48111">
    <property type="entry name" value="REGULATOR OF RPOS"/>
    <property type="match status" value="1"/>
</dbReference>
<evidence type="ECO:0000256" key="3">
    <source>
        <dbReference type="PROSITE-ProRule" id="PRU01091"/>
    </source>
</evidence>
<accession>A0ABU5KBM7</accession>
<evidence type="ECO:0000259" key="4">
    <source>
        <dbReference type="PROSITE" id="PS50110"/>
    </source>
</evidence>
<gene>
    <name evidence="6" type="ORF">SFC79_10985</name>
</gene>
<dbReference type="InterPro" id="IPR016032">
    <property type="entry name" value="Sig_transdc_resp-reg_C-effctor"/>
</dbReference>